<dbReference type="AlphaFoldDB" id="A0A1E3W836"/>
<keyword evidence="1" id="KW-1133">Transmembrane helix</keyword>
<proteinExistence type="predicted"/>
<comment type="caution">
    <text evidence="2">The sequence shown here is derived from an EMBL/GenBank/DDBJ whole genome shotgun (WGS) entry which is preliminary data.</text>
</comment>
<sequence>MNIDRLLAFIVVGMTALLIGGIGGLLIGATTEQAALAEILGTADLTADCRAQIEEAMAGGRRPTEGP</sequence>
<keyword evidence="1" id="KW-0472">Membrane</keyword>
<name>A0A1E3W836_9HYPH</name>
<feature type="transmembrane region" description="Helical" evidence="1">
    <location>
        <begin position="6"/>
        <end position="27"/>
    </location>
</feature>
<protein>
    <submittedName>
        <fullName evidence="2">Uncharacterized protein</fullName>
    </submittedName>
</protein>
<reference evidence="2 3" key="1">
    <citation type="journal article" date="2016" name="Environ. Microbiol.">
        <title>New Methyloceanibacter diversity from North Sea sediments includes methanotroph containing solely the soluble methane monooxygenase.</title>
        <authorList>
            <person name="Vekeman B."/>
            <person name="Kerckhof F.M."/>
            <person name="Cremers G."/>
            <person name="de Vos P."/>
            <person name="Vandamme P."/>
            <person name="Boon N."/>
            <person name="Op den Camp H.J."/>
            <person name="Heylen K."/>
        </authorList>
    </citation>
    <scope>NUCLEOTIDE SEQUENCE [LARGE SCALE GENOMIC DNA]</scope>
    <source>
        <strain evidence="2 3">R-67175</strain>
    </source>
</reference>
<organism evidence="2 3">
    <name type="scientific">Methyloceanibacter superfactus</name>
    <dbReference type="NCBI Taxonomy" id="1774969"/>
    <lineage>
        <taxon>Bacteria</taxon>
        <taxon>Pseudomonadati</taxon>
        <taxon>Pseudomonadota</taxon>
        <taxon>Alphaproteobacteria</taxon>
        <taxon>Hyphomicrobiales</taxon>
        <taxon>Hyphomicrobiaceae</taxon>
        <taxon>Methyloceanibacter</taxon>
    </lineage>
</organism>
<keyword evidence="3" id="KW-1185">Reference proteome</keyword>
<evidence type="ECO:0000256" key="1">
    <source>
        <dbReference type="SAM" id="Phobius"/>
    </source>
</evidence>
<dbReference type="EMBL" id="LPWF01000004">
    <property type="protein sequence ID" value="ODS01652.1"/>
    <property type="molecule type" value="Genomic_DNA"/>
</dbReference>
<dbReference type="OrthoDB" id="9972578at2"/>
<accession>A0A1E3W836</accession>
<gene>
    <name evidence="2" type="ORF">AUC69_05115</name>
</gene>
<keyword evidence="1" id="KW-0812">Transmembrane</keyword>
<evidence type="ECO:0000313" key="3">
    <source>
        <dbReference type="Proteomes" id="UP000094472"/>
    </source>
</evidence>
<evidence type="ECO:0000313" key="2">
    <source>
        <dbReference type="EMBL" id="ODS01652.1"/>
    </source>
</evidence>
<dbReference type="RefSeq" id="WP_069440525.1">
    <property type="nucleotide sequence ID" value="NZ_LPWF01000004.1"/>
</dbReference>
<dbReference type="Proteomes" id="UP000094472">
    <property type="component" value="Unassembled WGS sequence"/>
</dbReference>